<evidence type="ECO:0000313" key="10">
    <source>
        <dbReference type="Proteomes" id="UP000192652"/>
    </source>
</evidence>
<dbReference type="Proteomes" id="UP000192652">
    <property type="component" value="Unassembled WGS sequence"/>
</dbReference>
<dbReference type="Pfam" id="PF06769">
    <property type="entry name" value="YoeB_toxin"/>
    <property type="match status" value="1"/>
</dbReference>
<gene>
    <name evidence="7" type="ORF">BJF92_06990</name>
    <name evidence="8" type="ORF">BTR14_03450</name>
</gene>
<comment type="similarity">
    <text evidence="1">Belongs to the YoeB family.</text>
</comment>
<dbReference type="OrthoDB" id="9801102at2"/>
<dbReference type="NCBIfam" id="TIGR02116">
    <property type="entry name" value="toxin_Txe_YoeB"/>
    <property type="match status" value="1"/>
</dbReference>
<organism evidence="7 9">
    <name type="scientific">Xaviernesmea rhizosphaerae</name>
    <dbReference type="NCBI Taxonomy" id="1672749"/>
    <lineage>
        <taxon>Bacteria</taxon>
        <taxon>Pseudomonadati</taxon>
        <taxon>Pseudomonadota</taxon>
        <taxon>Alphaproteobacteria</taxon>
        <taxon>Hyphomicrobiales</taxon>
        <taxon>Rhizobiaceae</taxon>
        <taxon>Rhizobium/Agrobacterium group</taxon>
        <taxon>Xaviernesmea</taxon>
    </lineage>
</organism>
<accession>A0A1Q9AP96</accession>
<reference evidence="8" key="2">
    <citation type="submission" date="2016-12" db="EMBL/GenBank/DDBJ databases">
        <authorList>
            <person name="Zhang X."/>
            <person name="Zhao J."/>
        </authorList>
    </citation>
    <scope>NUCLEOTIDE SEQUENCE</scope>
    <source>
        <strain evidence="8">RD15</strain>
    </source>
</reference>
<protein>
    <recommendedName>
        <fullName evidence="6">Putative mRNA interferase YoeB</fullName>
    </recommendedName>
</protein>
<dbReference type="GO" id="GO:0004519">
    <property type="term" value="F:endonuclease activity"/>
    <property type="evidence" value="ECO:0007669"/>
    <property type="project" value="UniProtKB-KW"/>
</dbReference>
<keyword evidence="3" id="KW-0540">Nuclease</keyword>
<evidence type="ECO:0000256" key="6">
    <source>
        <dbReference type="ARBA" id="ARBA00030388"/>
    </source>
</evidence>
<dbReference type="Gene3D" id="3.30.2310.20">
    <property type="entry name" value="RelE-like"/>
    <property type="match status" value="1"/>
</dbReference>
<dbReference type="PANTHER" id="PTHR38039">
    <property type="entry name" value="TOXIN YOEB"/>
    <property type="match status" value="1"/>
</dbReference>
<dbReference type="PANTHER" id="PTHR38039:SF1">
    <property type="entry name" value="TOXIN YOEB"/>
    <property type="match status" value="1"/>
</dbReference>
<reference evidence="8 10" key="3">
    <citation type="journal article" date="2017" name="Antonie Van Leeuwenhoek">
        <title>Rhizobium rhizosphaerae sp. nov., a novel species isolated from rice rhizosphere.</title>
        <authorList>
            <person name="Zhao J.J."/>
            <person name="Zhang J."/>
            <person name="Zhang R.J."/>
            <person name="Zhang C.W."/>
            <person name="Yin H.Q."/>
            <person name="Zhang X.X."/>
        </authorList>
    </citation>
    <scope>NUCLEOTIDE SEQUENCE [LARGE SCALE GENOMIC DNA]</scope>
    <source>
        <strain evidence="8 10">RD15</strain>
    </source>
</reference>
<dbReference type="AlphaFoldDB" id="A0A1Q9AP96"/>
<evidence type="ECO:0000313" key="7">
    <source>
        <dbReference type="EMBL" id="OLP57262.1"/>
    </source>
</evidence>
<evidence type="ECO:0000256" key="2">
    <source>
        <dbReference type="ARBA" id="ARBA00022649"/>
    </source>
</evidence>
<dbReference type="EMBL" id="MSPX01000002">
    <property type="protein sequence ID" value="OQP87634.1"/>
    <property type="molecule type" value="Genomic_DNA"/>
</dbReference>
<dbReference type="InterPro" id="IPR009614">
    <property type="entry name" value="YoeB_toxin"/>
</dbReference>
<dbReference type="InterPro" id="IPR035093">
    <property type="entry name" value="RelE/ParE_toxin_dom_sf"/>
</dbReference>
<evidence type="ECO:0000256" key="5">
    <source>
        <dbReference type="ARBA" id="ARBA00022801"/>
    </source>
</evidence>
<evidence type="ECO:0000313" key="9">
    <source>
        <dbReference type="Proteomes" id="UP000186143"/>
    </source>
</evidence>
<keyword evidence="2" id="KW-1277">Toxin-antitoxin system</keyword>
<name>A0A1Q9AP96_9HYPH</name>
<keyword evidence="5" id="KW-0378">Hydrolase</keyword>
<evidence type="ECO:0000256" key="4">
    <source>
        <dbReference type="ARBA" id="ARBA00022759"/>
    </source>
</evidence>
<keyword evidence="10" id="KW-1185">Reference proteome</keyword>
<dbReference type="STRING" id="1672749.BJF92_06990"/>
<sequence length="88" mass="10576">MLLVWHRNAWEDYLYWQEHDQTLQGRVNELIKDILRHPFQGIGKPEPLRQNLKGYWSRRISGEHRLIYTVSGAGDQQAVTIIQCRFHY</sequence>
<reference evidence="7 9" key="1">
    <citation type="submission" date="2016-09" db="EMBL/GenBank/DDBJ databases">
        <title>Rhizobium sp. nov., a novel species isolated from the rice rhizosphere.</title>
        <authorList>
            <person name="Zhao J."/>
            <person name="Zhang X."/>
        </authorList>
    </citation>
    <scope>NUCLEOTIDE SEQUENCE [LARGE SCALE GENOMIC DNA]</scope>
    <source>
        <strain evidence="7 9">MH17</strain>
    </source>
</reference>
<evidence type="ECO:0000256" key="3">
    <source>
        <dbReference type="ARBA" id="ARBA00022722"/>
    </source>
</evidence>
<dbReference type="GO" id="GO:0006401">
    <property type="term" value="P:RNA catabolic process"/>
    <property type="evidence" value="ECO:0007669"/>
    <property type="project" value="InterPro"/>
</dbReference>
<dbReference type="SUPFAM" id="SSF143011">
    <property type="entry name" value="RelE-like"/>
    <property type="match status" value="1"/>
</dbReference>
<evidence type="ECO:0000256" key="1">
    <source>
        <dbReference type="ARBA" id="ARBA00008172"/>
    </source>
</evidence>
<comment type="caution">
    <text evidence="7">The sequence shown here is derived from an EMBL/GenBank/DDBJ whole genome shotgun (WGS) entry which is preliminary data.</text>
</comment>
<dbReference type="RefSeq" id="WP_075633281.1">
    <property type="nucleotide sequence ID" value="NZ_MKIO01000019.1"/>
</dbReference>
<evidence type="ECO:0000313" key="8">
    <source>
        <dbReference type="EMBL" id="OQP87634.1"/>
    </source>
</evidence>
<dbReference type="GO" id="GO:0016787">
    <property type="term" value="F:hydrolase activity"/>
    <property type="evidence" value="ECO:0007669"/>
    <property type="project" value="UniProtKB-KW"/>
</dbReference>
<dbReference type="EMBL" id="MKIO01000019">
    <property type="protein sequence ID" value="OLP57262.1"/>
    <property type="molecule type" value="Genomic_DNA"/>
</dbReference>
<dbReference type="Proteomes" id="UP000186143">
    <property type="component" value="Unassembled WGS sequence"/>
</dbReference>
<keyword evidence="4" id="KW-0255">Endonuclease</keyword>
<proteinExistence type="inferred from homology"/>